<proteinExistence type="predicted"/>
<sequence length="194" mass="21282">MSAIPEPDERLSQTEVEAVLQSMSPADWRRAEAIATVCCGGLTGWTPDDLLQEALCRLLSETRVWRPGLHPLVVLKTVMRSIGSNARKHNDASPIDQNVVVEPVGVDQGEKVAAVHGEVTVTPEDELSGKQQMATLYAALGGDEDLELLAMTWADGLRGADARDALGWDERKYDAARNRFLRRLKALDPDLRPT</sequence>
<protein>
    <submittedName>
        <fullName evidence="1">Uncharacterized protein</fullName>
    </submittedName>
</protein>
<dbReference type="EMBL" id="CADILH010000010">
    <property type="protein sequence ID" value="CAB3937262.1"/>
    <property type="molecule type" value="Genomic_DNA"/>
</dbReference>
<evidence type="ECO:0000313" key="2">
    <source>
        <dbReference type="Proteomes" id="UP000494183"/>
    </source>
</evidence>
<reference evidence="1 2" key="1">
    <citation type="submission" date="2020-04" db="EMBL/GenBank/DDBJ databases">
        <authorList>
            <person name="De Canck E."/>
        </authorList>
    </citation>
    <scope>NUCLEOTIDE SEQUENCE [LARGE SCALE GENOMIC DNA]</scope>
    <source>
        <strain evidence="1 2">LMG 6000</strain>
    </source>
</reference>
<dbReference type="Proteomes" id="UP000494183">
    <property type="component" value="Unassembled WGS sequence"/>
</dbReference>
<accession>A0A6S7F8F3</accession>
<name>A0A6S7F8F3_9BURK</name>
<dbReference type="RefSeq" id="WP_175202178.1">
    <property type="nucleotide sequence ID" value="NZ_CADILH010000010.1"/>
</dbReference>
<evidence type="ECO:0000313" key="1">
    <source>
        <dbReference type="EMBL" id="CAB3937262.1"/>
    </source>
</evidence>
<keyword evidence="2" id="KW-1185">Reference proteome</keyword>
<organism evidence="1 2">
    <name type="scientific">Achromobacter insolitus</name>
    <dbReference type="NCBI Taxonomy" id="217204"/>
    <lineage>
        <taxon>Bacteria</taxon>
        <taxon>Pseudomonadati</taxon>
        <taxon>Pseudomonadota</taxon>
        <taxon>Betaproteobacteria</taxon>
        <taxon>Burkholderiales</taxon>
        <taxon>Alcaligenaceae</taxon>
        <taxon>Achromobacter</taxon>
    </lineage>
</organism>
<gene>
    <name evidence="1" type="ORF">LMG6000_05289</name>
</gene>
<dbReference type="AlphaFoldDB" id="A0A6S7F8F3"/>